<sequence length="1130" mass="122448">MDILFSPYAVGAMPKSAMAEVERRTEDLLKSSSFQRMVELEKKYKTEQSRASPSLLSSSQFTAQLRDGPSPRPERPESSFPKEQFLMVNPTRRPAIPPALSLAIPQAANSEGRSRPEEWEAEDEDSEETDSGTPTYSEPSQKQVKFLAPEEESEEDEDEEEDEEDGKSEQSSICQSPSWEGYGQRKKDKKLEAERRKKEKERAEKEAKAAKKRNITRLSKAPPPRPPATTNRESRSLALTAADRSMSDPVLLGRRGVQSAQSFHRPEEVGRTVSADDVQQIQRHRPAVTEVLSMNGFASEGPGLPSQEATPAVSSQNEKQSSRDAFPPSASKTPKVRHMSPSGHRGNSLSQGLASANNSQETLSGSPRVEGPRRNGYVHQQRVQAAERAMAGFADEQLFVKIAQHYPPSSSSSGHSQHTRRSSLTQEAKSAAMKLVGMKTPSSSGQADYLTFKAIPYSSGINGTKPTGSMSPSPNGVENSVRLHEHERPPDSGTAISREMTQSATSERPSPPRSSISSNTFSMAGSELSSHGREVRDSKDSAMAAMPRSVGNQQKPVEGLRPSVPLPPYYRLRALMHSRASARAERKAARSKVVSETTSTPKTEVAPVDQAKPAETGPNGNTRASEGSSSSSACEDGSQLPSPTITPDTSRPQSAKDVLLATNERTRNNGERAGVFDDERTLHQSLDSSKSSTPRAGAPEARGSVEVEHEDRWSRTALPFDADGDAQSFMTTVSNLDSVNVTEQEQSKNTRQPQAKLEQPRPIRAVSRSHINVEDAEPVIVPPPRSRKRSKSSPDEPQAAPPSLPSEQRQEGNETTRHGGRVSEDSAGAPRSKGSSKLRGTKHRTNTDKEGSGTREGTREMYEQDVQQQNHTGPGVSEMVSDLRGRMDEDEAPFALGNPQREWIPSSVFSASFEVPSFRSISPEAATPDYLLSNNPYFADFSEVAKAHSMLGEMPASTGPPSPISLPSPIHQVPTRPSTQPRTDSGPAPSLASGSTSRASTPSSRPSGTTAPISILKQPKSSGSDRPPVLSAIPKHMQLQAGMPARSAVAATAAPVAKIFVECCSCKFYHDMPSKLYECMAKPDAVVEDKLLGISGAITTMVKCPWCQHNMSRGCCAGYAAVVYLKEKLH</sequence>
<feature type="compositionally biased region" description="Low complexity" evidence="1">
    <location>
        <begin position="624"/>
        <end position="638"/>
    </location>
</feature>
<feature type="compositionally biased region" description="Basic and acidic residues" evidence="1">
    <location>
        <begin position="703"/>
        <end position="714"/>
    </location>
</feature>
<dbReference type="AlphaFoldDB" id="A0AAN7CUA1"/>
<keyword evidence="3" id="KW-1185">Reference proteome</keyword>
<evidence type="ECO:0000256" key="1">
    <source>
        <dbReference type="SAM" id="MobiDB-lite"/>
    </source>
</evidence>
<feature type="compositionally biased region" description="Basic and acidic residues" evidence="1">
    <location>
        <begin position="845"/>
        <end position="862"/>
    </location>
</feature>
<protein>
    <submittedName>
        <fullName evidence="2">Uncharacterized protein</fullName>
    </submittedName>
</protein>
<feature type="region of interest" description="Disordered" evidence="1">
    <location>
        <begin position="404"/>
        <end position="566"/>
    </location>
</feature>
<feature type="compositionally biased region" description="Low complexity" evidence="1">
    <location>
        <begin position="98"/>
        <end position="108"/>
    </location>
</feature>
<gene>
    <name evidence="2" type="ORF">C7999DRAFT_13603</name>
</gene>
<dbReference type="Proteomes" id="UP001303647">
    <property type="component" value="Unassembled WGS sequence"/>
</dbReference>
<feature type="region of interest" description="Disordered" evidence="1">
    <location>
        <begin position="952"/>
        <end position="1030"/>
    </location>
</feature>
<feature type="compositionally biased region" description="Polar residues" evidence="1">
    <location>
        <begin position="728"/>
        <end position="753"/>
    </location>
</feature>
<feature type="compositionally biased region" description="Basic residues" evidence="1">
    <location>
        <begin position="834"/>
        <end position="844"/>
    </location>
</feature>
<feature type="compositionally biased region" description="Polar residues" evidence="1">
    <location>
        <begin position="683"/>
        <end position="694"/>
    </location>
</feature>
<feature type="compositionally biased region" description="Polar residues" evidence="1">
    <location>
        <begin position="345"/>
        <end position="365"/>
    </location>
</feature>
<feature type="compositionally biased region" description="Basic and acidic residues" evidence="1">
    <location>
        <begin position="183"/>
        <end position="209"/>
    </location>
</feature>
<feature type="compositionally biased region" description="Polar residues" evidence="1">
    <location>
        <begin position="639"/>
        <end position="653"/>
    </location>
</feature>
<feature type="compositionally biased region" description="Basic and acidic residues" evidence="1">
    <location>
        <begin position="664"/>
        <end position="682"/>
    </location>
</feature>
<feature type="compositionally biased region" description="Basic and acidic residues" evidence="1">
    <location>
        <begin position="481"/>
        <end position="490"/>
    </location>
</feature>
<feature type="compositionally biased region" description="Polar residues" evidence="1">
    <location>
        <begin position="131"/>
        <end position="143"/>
    </location>
</feature>
<evidence type="ECO:0000313" key="3">
    <source>
        <dbReference type="Proteomes" id="UP001303647"/>
    </source>
</evidence>
<name>A0AAN7CUA1_9PEZI</name>
<feature type="compositionally biased region" description="Low complexity" evidence="1">
    <location>
        <begin position="503"/>
        <end position="522"/>
    </location>
</feature>
<evidence type="ECO:0000313" key="2">
    <source>
        <dbReference type="EMBL" id="KAK4248488.1"/>
    </source>
</evidence>
<accession>A0AAN7CUA1</accession>
<feature type="compositionally biased region" description="Polar residues" evidence="1">
    <location>
        <begin position="169"/>
        <end position="178"/>
    </location>
</feature>
<proteinExistence type="predicted"/>
<feature type="compositionally biased region" description="Basic and acidic residues" evidence="1">
    <location>
        <begin position="530"/>
        <end position="540"/>
    </location>
</feature>
<feature type="compositionally biased region" description="Polar residues" evidence="1">
    <location>
        <begin position="459"/>
        <end position="478"/>
    </location>
</feature>
<feature type="compositionally biased region" description="Acidic residues" evidence="1">
    <location>
        <begin position="149"/>
        <end position="166"/>
    </location>
</feature>
<feature type="compositionally biased region" description="Basic and acidic residues" evidence="1">
    <location>
        <begin position="808"/>
        <end position="824"/>
    </location>
</feature>
<organism evidence="2 3">
    <name type="scientific">Corynascus novoguineensis</name>
    <dbReference type="NCBI Taxonomy" id="1126955"/>
    <lineage>
        <taxon>Eukaryota</taxon>
        <taxon>Fungi</taxon>
        <taxon>Dikarya</taxon>
        <taxon>Ascomycota</taxon>
        <taxon>Pezizomycotina</taxon>
        <taxon>Sordariomycetes</taxon>
        <taxon>Sordariomycetidae</taxon>
        <taxon>Sordariales</taxon>
        <taxon>Chaetomiaceae</taxon>
        <taxon>Corynascus</taxon>
    </lineage>
</organism>
<feature type="compositionally biased region" description="Polar residues" evidence="1">
    <location>
        <begin position="307"/>
        <end position="319"/>
    </location>
</feature>
<feature type="compositionally biased region" description="Acidic residues" evidence="1">
    <location>
        <begin position="119"/>
        <end position="130"/>
    </location>
</feature>
<dbReference type="EMBL" id="MU857637">
    <property type="protein sequence ID" value="KAK4248488.1"/>
    <property type="molecule type" value="Genomic_DNA"/>
</dbReference>
<feature type="compositionally biased region" description="Low complexity" evidence="1">
    <location>
        <begin position="49"/>
        <end position="59"/>
    </location>
</feature>
<feature type="region of interest" description="Disordered" evidence="1">
    <location>
        <begin position="579"/>
        <end position="883"/>
    </location>
</feature>
<reference evidence="2" key="2">
    <citation type="submission" date="2023-05" db="EMBL/GenBank/DDBJ databases">
        <authorList>
            <consortium name="Lawrence Berkeley National Laboratory"/>
            <person name="Steindorff A."/>
            <person name="Hensen N."/>
            <person name="Bonometti L."/>
            <person name="Westerberg I."/>
            <person name="Brannstrom I.O."/>
            <person name="Guillou S."/>
            <person name="Cros-Aarteil S."/>
            <person name="Calhoun S."/>
            <person name="Haridas S."/>
            <person name="Kuo A."/>
            <person name="Mondo S."/>
            <person name="Pangilinan J."/>
            <person name="Riley R."/>
            <person name="Labutti K."/>
            <person name="Andreopoulos B."/>
            <person name="Lipzen A."/>
            <person name="Chen C."/>
            <person name="Yanf M."/>
            <person name="Daum C."/>
            <person name="Ng V."/>
            <person name="Clum A."/>
            <person name="Ohm R."/>
            <person name="Martin F."/>
            <person name="Silar P."/>
            <person name="Natvig D."/>
            <person name="Lalanne C."/>
            <person name="Gautier V."/>
            <person name="Ament-Velasquez S.L."/>
            <person name="Kruys A."/>
            <person name="Hutchinson M.I."/>
            <person name="Powell A.J."/>
            <person name="Barry K."/>
            <person name="Miller A.N."/>
            <person name="Grigoriev I.V."/>
            <person name="Debuchy R."/>
            <person name="Gladieux P."/>
            <person name="Thoren M.H."/>
            <person name="Johannesson H."/>
        </authorList>
    </citation>
    <scope>NUCLEOTIDE SEQUENCE</scope>
    <source>
        <strain evidence="2">CBS 359.72</strain>
    </source>
</reference>
<feature type="compositionally biased region" description="Low complexity" evidence="1">
    <location>
        <begin position="992"/>
        <end position="1012"/>
    </location>
</feature>
<reference evidence="2" key="1">
    <citation type="journal article" date="2023" name="Mol. Phylogenet. Evol.">
        <title>Genome-scale phylogeny and comparative genomics of the fungal order Sordariales.</title>
        <authorList>
            <person name="Hensen N."/>
            <person name="Bonometti L."/>
            <person name="Westerberg I."/>
            <person name="Brannstrom I.O."/>
            <person name="Guillou S."/>
            <person name="Cros-Aarteil S."/>
            <person name="Calhoun S."/>
            <person name="Haridas S."/>
            <person name="Kuo A."/>
            <person name="Mondo S."/>
            <person name="Pangilinan J."/>
            <person name="Riley R."/>
            <person name="LaButti K."/>
            <person name="Andreopoulos B."/>
            <person name="Lipzen A."/>
            <person name="Chen C."/>
            <person name="Yan M."/>
            <person name="Daum C."/>
            <person name="Ng V."/>
            <person name="Clum A."/>
            <person name="Steindorff A."/>
            <person name="Ohm R.A."/>
            <person name="Martin F."/>
            <person name="Silar P."/>
            <person name="Natvig D.O."/>
            <person name="Lalanne C."/>
            <person name="Gautier V."/>
            <person name="Ament-Velasquez S.L."/>
            <person name="Kruys A."/>
            <person name="Hutchinson M.I."/>
            <person name="Powell A.J."/>
            <person name="Barry K."/>
            <person name="Miller A.N."/>
            <person name="Grigoriev I.V."/>
            <person name="Debuchy R."/>
            <person name="Gladieux P."/>
            <person name="Hiltunen Thoren M."/>
            <person name="Johannesson H."/>
        </authorList>
    </citation>
    <scope>NUCLEOTIDE SEQUENCE</scope>
    <source>
        <strain evidence="2">CBS 359.72</strain>
    </source>
</reference>
<feature type="region of interest" description="Disordered" evidence="1">
    <location>
        <begin position="44"/>
        <end position="383"/>
    </location>
</feature>
<comment type="caution">
    <text evidence="2">The sequence shown here is derived from an EMBL/GenBank/DDBJ whole genome shotgun (WGS) entry which is preliminary data.</text>
</comment>